<evidence type="ECO:0000256" key="3">
    <source>
        <dbReference type="SAM" id="Phobius"/>
    </source>
</evidence>
<dbReference type="AlphaFoldDB" id="A0AAV5W976"/>
<dbReference type="SUPFAM" id="SSF57424">
    <property type="entry name" value="LDL receptor-like module"/>
    <property type="match status" value="1"/>
</dbReference>
<keyword evidence="1 2" id="KW-1015">Disulfide bond</keyword>
<dbReference type="InterPro" id="IPR023415">
    <property type="entry name" value="LDLR_class-A_CS"/>
</dbReference>
<dbReference type="Pfam" id="PF00057">
    <property type="entry name" value="Ldl_recept_a"/>
    <property type="match status" value="1"/>
</dbReference>
<dbReference type="Gene3D" id="4.10.400.10">
    <property type="entry name" value="Low-density Lipoprotein Receptor"/>
    <property type="match status" value="1"/>
</dbReference>
<dbReference type="InterPro" id="IPR036055">
    <property type="entry name" value="LDL_receptor-like_sf"/>
</dbReference>
<name>A0AAV5W976_9BILA</name>
<evidence type="ECO:0000256" key="4">
    <source>
        <dbReference type="SAM" id="SignalP"/>
    </source>
</evidence>
<organism evidence="5 6">
    <name type="scientific">Pristionchus fissidentatus</name>
    <dbReference type="NCBI Taxonomy" id="1538716"/>
    <lineage>
        <taxon>Eukaryota</taxon>
        <taxon>Metazoa</taxon>
        <taxon>Ecdysozoa</taxon>
        <taxon>Nematoda</taxon>
        <taxon>Chromadorea</taxon>
        <taxon>Rhabditida</taxon>
        <taxon>Rhabditina</taxon>
        <taxon>Diplogasteromorpha</taxon>
        <taxon>Diplogasteroidea</taxon>
        <taxon>Neodiplogasteridae</taxon>
        <taxon>Pristionchus</taxon>
    </lineage>
</organism>
<keyword evidence="6" id="KW-1185">Reference proteome</keyword>
<reference evidence="5" key="1">
    <citation type="submission" date="2023-10" db="EMBL/GenBank/DDBJ databases">
        <title>Genome assembly of Pristionchus species.</title>
        <authorList>
            <person name="Yoshida K."/>
            <person name="Sommer R.J."/>
        </authorList>
    </citation>
    <scope>NUCLEOTIDE SEQUENCE</scope>
    <source>
        <strain evidence="5">RS5133</strain>
    </source>
</reference>
<keyword evidence="4" id="KW-0732">Signal</keyword>
<evidence type="ECO:0000256" key="2">
    <source>
        <dbReference type="PROSITE-ProRule" id="PRU00124"/>
    </source>
</evidence>
<comment type="caution">
    <text evidence="5">The sequence shown here is derived from an EMBL/GenBank/DDBJ whole genome shotgun (WGS) entry which is preliminary data.</text>
</comment>
<dbReference type="EMBL" id="BTSY01000005">
    <property type="protein sequence ID" value="GMT26968.1"/>
    <property type="molecule type" value="Genomic_DNA"/>
</dbReference>
<dbReference type="PROSITE" id="PS01209">
    <property type="entry name" value="LDLRA_1"/>
    <property type="match status" value="1"/>
</dbReference>
<accession>A0AAV5W976</accession>
<feature type="chain" id="PRO_5043730775" evidence="4">
    <location>
        <begin position="20"/>
        <end position="168"/>
    </location>
</feature>
<proteinExistence type="predicted"/>
<dbReference type="SMART" id="SM00192">
    <property type="entry name" value="LDLa"/>
    <property type="match status" value="1"/>
</dbReference>
<comment type="caution">
    <text evidence="2">Lacks conserved residue(s) required for the propagation of feature annotation.</text>
</comment>
<dbReference type="PROSITE" id="PS50068">
    <property type="entry name" value="LDLRA_2"/>
    <property type="match status" value="1"/>
</dbReference>
<gene>
    <name evidence="5" type="ORF">PFISCL1PPCAC_18265</name>
</gene>
<evidence type="ECO:0000313" key="6">
    <source>
        <dbReference type="Proteomes" id="UP001432322"/>
    </source>
</evidence>
<keyword evidence="3" id="KW-0472">Membrane</keyword>
<dbReference type="PANTHER" id="PTHR46876:SF1">
    <property type="entry name" value="LOW-DENSITY LIPOPROTEIN RECEPTOR-RELATED PROTEIN 11"/>
    <property type="match status" value="1"/>
</dbReference>
<dbReference type="PANTHER" id="PTHR46876">
    <property type="entry name" value="LOW-DENSITY LIPOPROTEIN RECEPTOR-RELATED PROTEIN 11"/>
    <property type="match status" value="1"/>
</dbReference>
<evidence type="ECO:0000256" key="1">
    <source>
        <dbReference type="ARBA" id="ARBA00023157"/>
    </source>
</evidence>
<feature type="disulfide bond" evidence="2">
    <location>
        <begin position="59"/>
        <end position="74"/>
    </location>
</feature>
<dbReference type="Proteomes" id="UP001432322">
    <property type="component" value="Unassembled WGS sequence"/>
</dbReference>
<dbReference type="CDD" id="cd00112">
    <property type="entry name" value="LDLa"/>
    <property type="match status" value="1"/>
</dbReference>
<sequence>MRQLRISLLAAMAAVVSHAQMFDAQSNLDLPREGMVSPCSRSWEWQCKSGECLPKYDVCNGIAQCVDGSDEWNCDGVQQQREGKARPTTTVAPTTTTTAAPNYVSLTKGQFSFIAVMTVALLLCLFWFVRRRARARAMARNRRGKITQSMFSQDSEDEDDVLISSMYS</sequence>
<dbReference type="InterPro" id="IPR002172">
    <property type="entry name" value="LDrepeatLR_classA_rpt"/>
</dbReference>
<feature type="disulfide bond" evidence="2">
    <location>
        <begin position="47"/>
        <end position="65"/>
    </location>
</feature>
<protein>
    <submittedName>
        <fullName evidence="5">Uncharacterized protein</fullName>
    </submittedName>
</protein>
<evidence type="ECO:0000313" key="5">
    <source>
        <dbReference type="EMBL" id="GMT26968.1"/>
    </source>
</evidence>
<keyword evidence="3" id="KW-1133">Transmembrane helix</keyword>
<feature type="transmembrane region" description="Helical" evidence="3">
    <location>
        <begin position="111"/>
        <end position="129"/>
    </location>
</feature>
<feature type="signal peptide" evidence="4">
    <location>
        <begin position="1"/>
        <end position="19"/>
    </location>
</feature>
<keyword evidence="3" id="KW-0812">Transmembrane</keyword>